<dbReference type="EMBL" id="JBHTBJ010000006">
    <property type="protein sequence ID" value="MFC7274662.1"/>
    <property type="molecule type" value="Genomic_DNA"/>
</dbReference>
<name>A0ABW2HN70_9ACTN</name>
<sequence length="120" mass="13101">MRQFRAAVEAGDIEAAVALLADDVVFHSPVAFKPYQGRATVEVILRAVFTVFEDFRYVREIASGPDAALVFEARIGERALTGCDFLHVDADGRIDDFTVMVRPLSGVQALGEAMAARLSR</sequence>
<proteinExistence type="predicted"/>
<evidence type="ECO:0000313" key="3">
    <source>
        <dbReference type="Proteomes" id="UP001596548"/>
    </source>
</evidence>
<dbReference type="RefSeq" id="WP_378966854.1">
    <property type="nucleotide sequence ID" value="NZ_JBHTBJ010000006.1"/>
</dbReference>
<dbReference type="Proteomes" id="UP001596548">
    <property type="component" value="Unassembled WGS sequence"/>
</dbReference>
<keyword evidence="3" id="KW-1185">Reference proteome</keyword>
<feature type="domain" description="SnoaL-like" evidence="1">
    <location>
        <begin position="2"/>
        <end position="94"/>
    </location>
</feature>
<organism evidence="2 3">
    <name type="scientific">Paractinoplanes rhizophilus</name>
    <dbReference type="NCBI Taxonomy" id="1416877"/>
    <lineage>
        <taxon>Bacteria</taxon>
        <taxon>Bacillati</taxon>
        <taxon>Actinomycetota</taxon>
        <taxon>Actinomycetes</taxon>
        <taxon>Micromonosporales</taxon>
        <taxon>Micromonosporaceae</taxon>
        <taxon>Paractinoplanes</taxon>
    </lineage>
</organism>
<protein>
    <submittedName>
        <fullName evidence="2">Nuclear transport factor 2 family protein</fullName>
    </submittedName>
</protein>
<dbReference type="InterPro" id="IPR032710">
    <property type="entry name" value="NTF2-like_dom_sf"/>
</dbReference>
<dbReference type="SUPFAM" id="SSF54427">
    <property type="entry name" value="NTF2-like"/>
    <property type="match status" value="1"/>
</dbReference>
<evidence type="ECO:0000259" key="1">
    <source>
        <dbReference type="Pfam" id="PF12680"/>
    </source>
</evidence>
<dbReference type="Pfam" id="PF12680">
    <property type="entry name" value="SnoaL_2"/>
    <property type="match status" value="1"/>
</dbReference>
<evidence type="ECO:0000313" key="2">
    <source>
        <dbReference type="EMBL" id="MFC7274662.1"/>
    </source>
</evidence>
<reference evidence="3" key="1">
    <citation type="journal article" date="2019" name="Int. J. Syst. Evol. Microbiol.">
        <title>The Global Catalogue of Microorganisms (GCM) 10K type strain sequencing project: providing services to taxonomists for standard genome sequencing and annotation.</title>
        <authorList>
            <consortium name="The Broad Institute Genomics Platform"/>
            <consortium name="The Broad Institute Genome Sequencing Center for Infectious Disease"/>
            <person name="Wu L."/>
            <person name="Ma J."/>
        </authorList>
    </citation>
    <scope>NUCLEOTIDE SEQUENCE [LARGE SCALE GENOMIC DNA]</scope>
    <source>
        <strain evidence="3">XZYJT-10</strain>
    </source>
</reference>
<dbReference type="InterPro" id="IPR037401">
    <property type="entry name" value="SnoaL-like"/>
</dbReference>
<gene>
    <name evidence="2" type="ORF">ACFQS1_11770</name>
</gene>
<comment type="caution">
    <text evidence="2">The sequence shown here is derived from an EMBL/GenBank/DDBJ whole genome shotgun (WGS) entry which is preliminary data.</text>
</comment>
<dbReference type="Gene3D" id="3.10.450.50">
    <property type="match status" value="1"/>
</dbReference>
<accession>A0ABW2HN70</accession>